<dbReference type="InterPro" id="IPR027396">
    <property type="entry name" value="DsrEFH-like"/>
</dbReference>
<dbReference type="Gene3D" id="3.40.1260.10">
    <property type="entry name" value="DsrEFH-like"/>
    <property type="match status" value="1"/>
</dbReference>
<accession>A0A0G9H7F9</accession>
<dbReference type="SUPFAM" id="SSF75169">
    <property type="entry name" value="DsrEFH-like"/>
    <property type="match status" value="1"/>
</dbReference>
<protein>
    <submittedName>
        <fullName evidence="1">Uncharacterized protein</fullName>
    </submittedName>
</protein>
<dbReference type="Proteomes" id="UP000182987">
    <property type="component" value="Chromosome"/>
</dbReference>
<evidence type="ECO:0000313" key="2">
    <source>
        <dbReference type="Proteomes" id="UP000182987"/>
    </source>
</evidence>
<dbReference type="AlphaFoldDB" id="A0A0G9H7F9"/>
<name>A0A0G9H7F9_9GAMM</name>
<dbReference type="EMBL" id="CP017480">
    <property type="protein sequence ID" value="APG03072.1"/>
    <property type="molecule type" value="Genomic_DNA"/>
</dbReference>
<dbReference type="OrthoDB" id="7206705at2"/>
<dbReference type="RefSeq" id="WP_046968842.1">
    <property type="nucleotide sequence ID" value="NZ_CP017480.1"/>
</dbReference>
<dbReference type="PATRIC" id="fig|1440763.5.peg.3395"/>
<dbReference type="STRING" id="1440763.BJI69_03560"/>
<reference evidence="2" key="1">
    <citation type="submission" date="2016-09" db="EMBL/GenBank/DDBJ databases">
        <authorList>
            <person name="Lysoe E."/>
        </authorList>
    </citation>
    <scope>NUCLEOTIDE SEQUENCE [LARGE SCALE GENOMIC DNA]</scope>
    <source>
        <strain evidence="2">LJ96T</strain>
    </source>
</reference>
<proteinExistence type="predicted"/>
<gene>
    <name evidence="1" type="ORF">BJI69_03560</name>
</gene>
<organism evidence="1 2">
    <name type="scientific">Luteibacter rhizovicinus DSM 16549</name>
    <dbReference type="NCBI Taxonomy" id="1440763"/>
    <lineage>
        <taxon>Bacteria</taxon>
        <taxon>Pseudomonadati</taxon>
        <taxon>Pseudomonadota</taxon>
        <taxon>Gammaproteobacteria</taxon>
        <taxon>Lysobacterales</taxon>
        <taxon>Rhodanobacteraceae</taxon>
        <taxon>Luteibacter</taxon>
    </lineage>
</organism>
<keyword evidence="2" id="KW-1185">Reference proteome</keyword>
<dbReference type="KEGG" id="lrz:BJI69_03560"/>
<evidence type="ECO:0000313" key="1">
    <source>
        <dbReference type="EMBL" id="APG03072.1"/>
    </source>
</evidence>
<sequence>MFRKHTVFQILLALVVAQAGVFQPAVASSSPGDAIRETPGAPGRPVPGHTYKFVFDMNTSYDAALGFNPGLHALASLITEYASYGVDAGHRAIVVVLNGSHAEMALTDASYRRLHDGQGNPAIEDMQALEQLGVVFTVTARDVTSLAVRAADIRPGVKIGPRASIVYLDLESEGYVYSGLKSLMTE</sequence>